<organism evidence="2 3">
    <name type="scientific">Acanthosepion pharaonis</name>
    <name type="common">Pharaoh cuttlefish</name>
    <name type="synonym">Sepia pharaonis</name>
    <dbReference type="NCBI Taxonomy" id="158019"/>
    <lineage>
        <taxon>Eukaryota</taxon>
        <taxon>Metazoa</taxon>
        <taxon>Spiralia</taxon>
        <taxon>Lophotrochozoa</taxon>
        <taxon>Mollusca</taxon>
        <taxon>Cephalopoda</taxon>
        <taxon>Coleoidea</taxon>
        <taxon>Decapodiformes</taxon>
        <taxon>Sepiida</taxon>
        <taxon>Sepiina</taxon>
        <taxon>Sepiidae</taxon>
        <taxon>Acanthosepion</taxon>
    </lineage>
</organism>
<evidence type="ECO:0000313" key="3">
    <source>
        <dbReference type="Proteomes" id="UP000597762"/>
    </source>
</evidence>
<keyword evidence="3" id="KW-1185">Reference proteome</keyword>
<comment type="caution">
    <text evidence="2">The sequence shown here is derived from an EMBL/GenBank/DDBJ whole genome shotgun (WGS) entry which is preliminary data.</text>
</comment>
<evidence type="ECO:0008006" key="4">
    <source>
        <dbReference type="Google" id="ProtNLM"/>
    </source>
</evidence>
<feature type="transmembrane region" description="Helical" evidence="1">
    <location>
        <begin position="45"/>
        <end position="76"/>
    </location>
</feature>
<keyword evidence="1" id="KW-1133">Transmembrane helix</keyword>
<feature type="transmembrane region" description="Helical" evidence="1">
    <location>
        <begin position="96"/>
        <end position="118"/>
    </location>
</feature>
<keyword evidence="1" id="KW-0472">Membrane</keyword>
<reference evidence="2" key="1">
    <citation type="submission" date="2021-01" db="EMBL/GenBank/DDBJ databases">
        <authorList>
            <person name="Li R."/>
            <person name="Bekaert M."/>
        </authorList>
    </citation>
    <scope>NUCLEOTIDE SEQUENCE</scope>
    <source>
        <strain evidence="2">Farmed</strain>
    </source>
</reference>
<keyword evidence="1" id="KW-0812">Transmembrane</keyword>
<accession>A0A812DYZ0</accession>
<name>A0A812DYZ0_ACAPH</name>
<sequence>MGCCNVLVSLDKKYFFGVSRLQVVHNFLSHCGTIQHEAKRKKHSLLLTLPLSTSVCLSVCLSVSLSLSLCLHLFLFPTLSLQPFLFMSLYSTSLSLSFPPSLFTPVFLFTSLSFHLSLSHHSFFPLLSLSSFPSLLDDFRPRSIIKQNKQIDCRQNKKYYASEPFLLQCE</sequence>
<evidence type="ECO:0000256" key="1">
    <source>
        <dbReference type="SAM" id="Phobius"/>
    </source>
</evidence>
<gene>
    <name evidence="2" type="ORF">SPHA_61146</name>
</gene>
<proteinExistence type="predicted"/>
<dbReference type="AlphaFoldDB" id="A0A812DYZ0"/>
<protein>
    <recommendedName>
        <fullName evidence="4">Transmembrane protein</fullName>
    </recommendedName>
</protein>
<dbReference type="EMBL" id="CAHIKZ030004302">
    <property type="protein sequence ID" value="CAE1309465.1"/>
    <property type="molecule type" value="Genomic_DNA"/>
</dbReference>
<evidence type="ECO:0000313" key="2">
    <source>
        <dbReference type="EMBL" id="CAE1309465.1"/>
    </source>
</evidence>
<dbReference type="Proteomes" id="UP000597762">
    <property type="component" value="Unassembled WGS sequence"/>
</dbReference>